<gene>
    <name evidence="1" type="ORF">BDM02DRAFT_3264970</name>
</gene>
<keyword evidence="2" id="KW-1185">Reference proteome</keyword>
<evidence type="ECO:0000313" key="1">
    <source>
        <dbReference type="EMBL" id="KAF9653793.1"/>
    </source>
</evidence>
<sequence length="273" mass="30285">MNSDEMFNWPDGDVILRATHDTESRDFRVHKLFLSFPSPVFKGMFEIPQPSPAAPNGVDVVDVADPPRALELILRFVYPSATSPVIGDLTLLSEALVLADKYDIEVARSRLRSSFVEFAKTEPLRAYAIACRLGLEDEMKIASSHTTSIHLPGLTELPEEFKLVPATEYHRLILLHSKYRKEVEAIAVRSPLTRPILNIFDLFKDQDTQAQTAWGAAWKGFVDGIREGTPLNHDSLVLALKATNSVIPGVGDTRIQSHISSILNRANASNLTV</sequence>
<dbReference type="EMBL" id="MU117962">
    <property type="protein sequence ID" value="KAF9653793.1"/>
    <property type="molecule type" value="Genomic_DNA"/>
</dbReference>
<evidence type="ECO:0000313" key="2">
    <source>
        <dbReference type="Proteomes" id="UP000886501"/>
    </source>
</evidence>
<accession>A0ACB6ZWN1</accession>
<organism evidence="1 2">
    <name type="scientific">Thelephora ganbajun</name>
    <name type="common">Ganba fungus</name>
    <dbReference type="NCBI Taxonomy" id="370292"/>
    <lineage>
        <taxon>Eukaryota</taxon>
        <taxon>Fungi</taxon>
        <taxon>Dikarya</taxon>
        <taxon>Basidiomycota</taxon>
        <taxon>Agaricomycotina</taxon>
        <taxon>Agaricomycetes</taxon>
        <taxon>Thelephorales</taxon>
        <taxon>Thelephoraceae</taxon>
        <taxon>Thelephora</taxon>
    </lineage>
</organism>
<comment type="caution">
    <text evidence="1">The sequence shown here is derived from an EMBL/GenBank/DDBJ whole genome shotgun (WGS) entry which is preliminary data.</text>
</comment>
<proteinExistence type="predicted"/>
<name>A0ACB6ZWN1_THEGA</name>
<reference evidence="1" key="2">
    <citation type="journal article" date="2020" name="Nat. Commun.">
        <title>Large-scale genome sequencing of mycorrhizal fungi provides insights into the early evolution of symbiotic traits.</title>
        <authorList>
            <person name="Miyauchi S."/>
            <person name="Kiss E."/>
            <person name="Kuo A."/>
            <person name="Drula E."/>
            <person name="Kohler A."/>
            <person name="Sanchez-Garcia M."/>
            <person name="Morin E."/>
            <person name="Andreopoulos B."/>
            <person name="Barry K.W."/>
            <person name="Bonito G."/>
            <person name="Buee M."/>
            <person name="Carver A."/>
            <person name="Chen C."/>
            <person name="Cichocki N."/>
            <person name="Clum A."/>
            <person name="Culley D."/>
            <person name="Crous P.W."/>
            <person name="Fauchery L."/>
            <person name="Girlanda M."/>
            <person name="Hayes R.D."/>
            <person name="Keri Z."/>
            <person name="LaButti K."/>
            <person name="Lipzen A."/>
            <person name="Lombard V."/>
            <person name="Magnuson J."/>
            <person name="Maillard F."/>
            <person name="Murat C."/>
            <person name="Nolan M."/>
            <person name="Ohm R.A."/>
            <person name="Pangilinan J."/>
            <person name="Pereira M.F."/>
            <person name="Perotto S."/>
            <person name="Peter M."/>
            <person name="Pfister S."/>
            <person name="Riley R."/>
            <person name="Sitrit Y."/>
            <person name="Stielow J.B."/>
            <person name="Szollosi G."/>
            <person name="Zifcakova L."/>
            <person name="Stursova M."/>
            <person name="Spatafora J.W."/>
            <person name="Tedersoo L."/>
            <person name="Vaario L.M."/>
            <person name="Yamada A."/>
            <person name="Yan M."/>
            <person name="Wang P."/>
            <person name="Xu J."/>
            <person name="Bruns T."/>
            <person name="Baldrian P."/>
            <person name="Vilgalys R."/>
            <person name="Dunand C."/>
            <person name="Henrissat B."/>
            <person name="Grigoriev I.V."/>
            <person name="Hibbett D."/>
            <person name="Nagy L.G."/>
            <person name="Martin F.M."/>
        </authorList>
    </citation>
    <scope>NUCLEOTIDE SEQUENCE</scope>
    <source>
        <strain evidence="1">P2</strain>
    </source>
</reference>
<protein>
    <submittedName>
        <fullName evidence="1">Uncharacterized protein</fullName>
    </submittedName>
</protein>
<reference evidence="1" key="1">
    <citation type="submission" date="2019-10" db="EMBL/GenBank/DDBJ databases">
        <authorList>
            <consortium name="DOE Joint Genome Institute"/>
            <person name="Kuo A."/>
            <person name="Miyauchi S."/>
            <person name="Kiss E."/>
            <person name="Drula E."/>
            <person name="Kohler A."/>
            <person name="Sanchez-Garcia M."/>
            <person name="Andreopoulos B."/>
            <person name="Barry K.W."/>
            <person name="Bonito G."/>
            <person name="Buee M."/>
            <person name="Carver A."/>
            <person name="Chen C."/>
            <person name="Cichocki N."/>
            <person name="Clum A."/>
            <person name="Culley D."/>
            <person name="Crous P.W."/>
            <person name="Fauchery L."/>
            <person name="Girlanda M."/>
            <person name="Hayes R."/>
            <person name="Keri Z."/>
            <person name="Labutti K."/>
            <person name="Lipzen A."/>
            <person name="Lombard V."/>
            <person name="Magnuson J."/>
            <person name="Maillard F."/>
            <person name="Morin E."/>
            <person name="Murat C."/>
            <person name="Nolan M."/>
            <person name="Ohm R."/>
            <person name="Pangilinan J."/>
            <person name="Pereira M."/>
            <person name="Perotto S."/>
            <person name="Peter M."/>
            <person name="Riley R."/>
            <person name="Sitrit Y."/>
            <person name="Stielow B."/>
            <person name="Szollosi G."/>
            <person name="Zifcakova L."/>
            <person name="Stursova M."/>
            <person name="Spatafora J.W."/>
            <person name="Tedersoo L."/>
            <person name="Vaario L.-M."/>
            <person name="Yamada A."/>
            <person name="Yan M."/>
            <person name="Wang P."/>
            <person name="Xu J."/>
            <person name="Bruns T."/>
            <person name="Baldrian P."/>
            <person name="Vilgalys R."/>
            <person name="Henrissat B."/>
            <person name="Grigoriev I.V."/>
            <person name="Hibbett D."/>
            <person name="Nagy L.G."/>
            <person name="Martin F.M."/>
        </authorList>
    </citation>
    <scope>NUCLEOTIDE SEQUENCE</scope>
    <source>
        <strain evidence="1">P2</strain>
    </source>
</reference>
<dbReference type="Proteomes" id="UP000886501">
    <property type="component" value="Unassembled WGS sequence"/>
</dbReference>